<dbReference type="GO" id="GO:0016747">
    <property type="term" value="F:acyltransferase activity, transferring groups other than amino-acyl groups"/>
    <property type="evidence" value="ECO:0007669"/>
    <property type="project" value="InterPro"/>
</dbReference>
<feature type="domain" description="Acyltransferase 3" evidence="3">
    <location>
        <begin position="33"/>
        <end position="367"/>
    </location>
</feature>
<gene>
    <name evidence="4" type="ORF">SCWH03_23340</name>
</gene>
<keyword evidence="4" id="KW-0808">Transferase</keyword>
<feature type="transmembrane region" description="Helical" evidence="2">
    <location>
        <begin position="348"/>
        <end position="372"/>
    </location>
</feature>
<dbReference type="EMBL" id="BLLG01000005">
    <property type="protein sequence ID" value="GFH36112.1"/>
    <property type="molecule type" value="Genomic_DNA"/>
</dbReference>
<protein>
    <submittedName>
        <fullName evidence="4">Acyltransferase</fullName>
    </submittedName>
</protein>
<keyword evidence="2" id="KW-0472">Membrane</keyword>
<reference evidence="4 5" key="1">
    <citation type="submission" date="2020-02" db="EMBL/GenBank/DDBJ databases">
        <title>Whole Genome Shotgun Sequence of Streptomyces sp. strain CWH03.</title>
        <authorList>
            <person name="Dohra H."/>
            <person name="Kodani S."/>
            <person name="Yamamura H."/>
        </authorList>
    </citation>
    <scope>NUCLEOTIDE SEQUENCE [LARGE SCALE GENOMIC DNA]</scope>
    <source>
        <strain evidence="4 5">CWH03</strain>
    </source>
</reference>
<accession>A0A6A0ATB3</accession>
<feature type="transmembrane region" description="Helical" evidence="2">
    <location>
        <begin position="216"/>
        <end position="232"/>
    </location>
</feature>
<feature type="transmembrane region" description="Helical" evidence="2">
    <location>
        <begin position="152"/>
        <end position="172"/>
    </location>
</feature>
<dbReference type="AlphaFoldDB" id="A0A6A0ATB3"/>
<feature type="transmembrane region" description="Helical" evidence="2">
    <location>
        <begin position="274"/>
        <end position="295"/>
    </location>
</feature>
<organism evidence="4 5">
    <name type="scientific">Streptomyces pacificus</name>
    <dbReference type="NCBI Taxonomy" id="2705029"/>
    <lineage>
        <taxon>Bacteria</taxon>
        <taxon>Bacillati</taxon>
        <taxon>Actinomycetota</taxon>
        <taxon>Actinomycetes</taxon>
        <taxon>Kitasatosporales</taxon>
        <taxon>Streptomycetaceae</taxon>
        <taxon>Streptomyces</taxon>
    </lineage>
</organism>
<keyword evidence="5" id="KW-1185">Reference proteome</keyword>
<comment type="caution">
    <text evidence="4">The sequence shown here is derived from an EMBL/GenBank/DDBJ whole genome shotgun (WGS) entry which is preliminary data.</text>
</comment>
<evidence type="ECO:0000259" key="3">
    <source>
        <dbReference type="Pfam" id="PF01757"/>
    </source>
</evidence>
<dbReference type="RefSeq" id="WP_254076688.1">
    <property type="nucleotide sequence ID" value="NZ_BLLG01000005.1"/>
</dbReference>
<feature type="transmembrane region" description="Helical" evidence="2">
    <location>
        <begin position="96"/>
        <end position="113"/>
    </location>
</feature>
<dbReference type="Pfam" id="PF01757">
    <property type="entry name" value="Acyl_transf_3"/>
    <property type="match status" value="1"/>
</dbReference>
<feature type="transmembrane region" description="Helical" evidence="2">
    <location>
        <begin position="179"/>
        <end position="196"/>
    </location>
</feature>
<keyword evidence="2" id="KW-1133">Transmembrane helix</keyword>
<evidence type="ECO:0000313" key="5">
    <source>
        <dbReference type="Proteomes" id="UP000484988"/>
    </source>
</evidence>
<evidence type="ECO:0000313" key="4">
    <source>
        <dbReference type="EMBL" id="GFH36112.1"/>
    </source>
</evidence>
<evidence type="ECO:0000256" key="2">
    <source>
        <dbReference type="SAM" id="Phobius"/>
    </source>
</evidence>
<dbReference type="Proteomes" id="UP000484988">
    <property type="component" value="Unassembled WGS sequence"/>
</dbReference>
<feature type="transmembrane region" description="Helical" evidence="2">
    <location>
        <begin position="315"/>
        <end position="336"/>
    </location>
</feature>
<dbReference type="InterPro" id="IPR002656">
    <property type="entry name" value="Acyl_transf_3_dom"/>
</dbReference>
<name>A0A6A0ATB3_9ACTN</name>
<sequence>MSQSSQAPTVPPAAGDGPPAESAGSRRGAGRDRYLDLLRGLAVVRVVVLHTAGAPWMTLAFPSMGIMFVLGGSLMASSLDRRGGGVRVIRGRLRRLLPPLWLLAAIAIPVMWWETRAAGTPFPVTWQLLCWVVPVLDPPVTDTEVAGSFGAVLWYLRAYLWFVLLSPLLLFLFRAGPRVLLGAAVAGVAALSWYMPEGEAAESGLAAMLSGSEAPLSAFVVYLACWLAGFAYHDGLLDRLSGRAAAVLALALAATGLGWIGYLHGELDFAELSIYDSPLLNTLLSLAFAVVLLKFRPGAALLDRASWLRTFSDRLSARAVTVYLWHYPALPLVWAVQGRTNDFAGWPVPGTLVLLALEFAAVLVAACAFGWAEDLAARRKPSLLGGGRRRTR</sequence>
<feature type="transmembrane region" description="Helical" evidence="2">
    <location>
        <begin position="59"/>
        <end position="76"/>
    </location>
</feature>
<evidence type="ECO:0000256" key="1">
    <source>
        <dbReference type="SAM" id="MobiDB-lite"/>
    </source>
</evidence>
<keyword evidence="4" id="KW-0012">Acyltransferase</keyword>
<keyword evidence="2" id="KW-0812">Transmembrane</keyword>
<proteinExistence type="predicted"/>
<feature type="transmembrane region" description="Helical" evidence="2">
    <location>
        <begin position="244"/>
        <end position="262"/>
    </location>
</feature>
<feature type="region of interest" description="Disordered" evidence="1">
    <location>
        <begin position="1"/>
        <end position="28"/>
    </location>
</feature>